<evidence type="ECO:0000259" key="2">
    <source>
        <dbReference type="Pfam" id="PF18702"/>
    </source>
</evidence>
<organism evidence="3 4">
    <name type="scientific">Mycobacterium paraterrae</name>
    <dbReference type="NCBI Taxonomy" id="577492"/>
    <lineage>
        <taxon>Bacteria</taxon>
        <taxon>Bacillati</taxon>
        <taxon>Actinomycetota</taxon>
        <taxon>Actinomycetes</taxon>
        <taxon>Mycobacteriales</taxon>
        <taxon>Mycobacteriaceae</taxon>
        <taxon>Mycobacterium</taxon>
    </lineage>
</organism>
<protein>
    <submittedName>
        <fullName evidence="3">DUF5642 family protein</fullName>
    </submittedName>
</protein>
<evidence type="ECO:0000256" key="1">
    <source>
        <dbReference type="SAM" id="SignalP"/>
    </source>
</evidence>
<dbReference type="EMBL" id="CP092488">
    <property type="protein sequence ID" value="UMB70661.1"/>
    <property type="molecule type" value="Genomic_DNA"/>
</dbReference>
<dbReference type="Pfam" id="PF18702">
    <property type="entry name" value="DUF5642"/>
    <property type="match status" value="1"/>
</dbReference>
<sequence length="220" mass="22199">MRPASAATVLLMLAGCAHPAEHPPPPPAGSAARHVDPGNIRRVRRDLPPGYEVAPVLNVSAPEGVWGIGGAGVADPPRCAPLADPAAGRGQAPQGISGSGPGGTVYAMVVAAPAGGVSLDHALLDQCRQWRMAGRRASALVRLVDAPRIDGADALGMTADIVTAVEGGNEIGSQASTFTAYLGDYYAFTTVVSDPGSPNPALTPQFAADLLVKTVSAVRG</sequence>
<proteinExistence type="predicted"/>
<keyword evidence="4" id="KW-1185">Reference proteome</keyword>
<accession>A0ABY3VMK0</accession>
<keyword evidence="1" id="KW-0732">Signal</keyword>
<feature type="chain" id="PRO_5046682079" evidence="1">
    <location>
        <begin position="20"/>
        <end position="220"/>
    </location>
</feature>
<reference evidence="3" key="1">
    <citation type="submission" date="2022-08" db="EMBL/GenBank/DDBJ databases">
        <title>Whole genome sequencing of non-tuberculosis mycobacteria type-strains.</title>
        <authorList>
            <person name="Igarashi Y."/>
            <person name="Osugi A."/>
            <person name="Mitarai S."/>
        </authorList>
    </citation>
    <scope>NUCLEOTIDE SEQUENCE</scope>
    <source>
        <strain evidence="3">DSM 45127</strain>
    </source>
</reference>
<evidence type="ECO:0000313" key="4">
    <source>
        <dbReference type="Proteomes" id="UP001055336"/>
    </source>
</evidence>
<feature type="domain" description="DUF5642" evidence="2">
    <location>
        <begin position="36"/>
        <end position="219"/>
    </location>
</feature>
<gene>
    <name evidence="3" type="ORF">MKK62_04955</name>
</gene>
<dbReference type="Proteomes" id="UP001055336">
    <property type="component" value="Chromosome"/>
</dbReference>
<feature type="signal peptide" evidence="1">
    <location>
        <begin position="1"/>
        <end position="19"/>
    </location>
</feature>
<dbReference type="PROSITE" id="PS51257">
    <property type="entry name" value="PROKAR_LIPOPROTEIN"/>
    <property type="match status" value="1"/>
</dbReference>
<dbReference type="InterPro" id="IPR041313">
    <property type="entry name" value="DUF5642"/>
</dbReference>
<evidence type="ECO:0000313" key="3">
    <source>
        <dbReference type="EMBL" id="UMB70661.1"/>
    </source>
</evidence>
<name>A0ABY3VMK0_9MYCO</name>
<dbReference type="RefSeq" id="WP_240262423.1">
    <property type="nucleotide sequence ID" value="NZ_CP092488.2"/>
</dbReference>